<dbReference type="EMBL" id="BLQM01000354">
    <property type="protein sequence ID" value="GMH85128.1"/>
    <property type="molecule type" value="Genomic_DNA"/>
</dbReference>
<dbReference type="AlphaFoldDB" id="A0A9W7EMZ7"/>
<comment type="subcellular location">
    <subcellularLocation>
        <location evidence="1">Membrane</location>
        <topology evidence="1">Multi-pass membrane protein</topology>
    </subcellularLocation>
</comment>
<dbReference type="Gene3D" id="1.20.1250.20">
    <property type="entry name" value="MFS general substrate transporter like domains"/>
    <property type="match status" value="1"/>
</dbReference>
<dbReference type="InterPro" id="IPR036259">
    <property type="entry name" value="MFS_trans_sf"/>
</dbReference>
<dbReference type="PANTHER" id="PTHR43385:SF1">
    <property type="entry name" value="RIBOFLAVIN TRANSPORTER RIBJ"/>
    <property type="match status" value="1"/>
</dbReference>
<dbReference type="SUPFAM" id="SSF103473">
    <property type="entry name" value="MFS general substrate transporter"/>
    <property type="match status" value="1"/>
</dbReference>
<keyword evidence="3 6" id="KW-0812">Transmembrane</keyword>
<evidence type="ECO:0000256" key="2">
    <source>
        <dbReference type="ARBA" id="ARBA00022448"/>
    </source>
</evidence>
<reference evidence="8" key="1">
    <citation type="journal article" date="2023" name="Commun. Biol.">
        <title>Genome analysis of Parmales, the sister group of diatoms, reveals the evolutionary specialization of diatoms from phago-mixotrophs to photoautotrophs.</title>
        <authorList>
            <person name="Ban H."/>
            <person name="Sato S."/>
            <person name="Yoshikawa S."/>
            <person name="Yamada K."/>
            <person name="Nakamura Y."/>
            <person name="Ichinomiya M."/>
            <person name="Sato N."/>
            <person name="Blanc-Mathieu R."/>
            <person name="Endo H."/>
            <person name="Kuwata A."/>
            <person name="Ogata H."/>
        </authorList>
    </citation>
    <scope>NUCLEOTIDE SEQUENCE [LARGE SCALE GENOMIC DNA]</scope>
</reference>
<feature type="transmembrane region" description="Helical" evidence="6">
    <location>
        <begin position="130"/>
        <end position="152"/>
    </location>
</feature>
<accession>A0A9W7EMZ7</accession>
<evidence type="ECO:0000313" key="7">
    <source>
        <dbReference type="EMBL" id="GMH85128.1"/>
    </source>
</evidence>
<evidence type="ECO:0000313" key="8">
    <source>
        <dbReference type="Proteomes" id="UP001162640"/>
    </source>
</evidence>
<sequence>MLELLNKQQQEVTPNPPLYSLSVAPLAILGGFLTHLTLGTLYCWGNFQSYLPPSMKPPNQKYFAGLAGAGTPDSLYVIPLGMVFMCIGMPISSFFQAKLGLPLSMLFGSLLMAGGVYLSSFATTLASFMLTYAVMFGFGVGLAYTAPIVAGWKHFPDRRGLVSGCILGGFSVEETAEQAGYISMMCECNNDYTSGGETDCDVPNACTADLGMSYINLLTMSCAYDDDVECTTAEAAEEMLNYQYSETCGYDFP</sequence>
<feature type="transmembrane region" description="Helical" evidence="6">
    <location>
        <begin position="21"/>
        <end position="42"/>
    </location>
</feature>
<keyword evidence="4 6" id="KW-1133">Transmembrane helix</keyword>
<evidence type="ECO:0000256" key="6">
    <source>
        <dbReference type="SAM" id="Phobius"/>
    </source>
</evidence>
<feature type="transmembrane region" description="Helical" evidence="6">
    <location>
        <begin position="99"/>
        <end position="118"/>
    </location>
</feature>
<organism evidence="7 8">
    <name type="scientific">Triparma laevis f. inornata</name>
    <dbReference type="NCBI Taxonomy" id="1714386"/>
    <lineage>
        <taxon>Eukaryota</taxon>
        <taxon>Sar</taxon>
        <taxon>Stramenopiles</taxon>
        <taxon>Ochrophyta</taxon>
        <taxon>Bolidophyceae</taxon>
        <taxon>Parmales</taxon>
        <taxon>Triparmaceae</taxon>
        <taxon>Triparma</taxon>
    </lineage>
</organism>
<comment type="caution">
    <text evidence="7">The sequence shown here is derived from an EMBL/GenBank/DDBJ whole genome shotgun (WGS) entry which is preliminary data.</text>
</comment>
<protein>
    <submittedName>
        <fullName evidence="7">Uncharacterized protein</fullName>
    </submittedName>
</protein>
<dbReference type="Proteomes" id="UP001162640">
    <property type="component" value="Unassembled WGS sequence"/>
</dbReference>
<proteinExistence type="predicted"/>
<dbReference type="GO" id="GO:0016020">
    <property type="term" value="C:membrane"/>
    <property type="evidence" value="ECO:0007669"/>
    <property type="project" value="UniProtKB-SubCell"/>
</dbReference>
<evidence type="ECO:0000256" key="5">
    <source>
        <dbReference type="ARBA" id="ARBA00023136"/>
    </source>
</evidence>
<evidence type="ECO:0000256" key="3">
    <source>
        <dbReference type="ARBA" id="ARBA00022692"/>
    </source>
</evidence>
<evidence type="ECO:0000256" key="1">
    <source>
        <dbReference type="ARBA" id="ARBA00004141"/>
    </source>
</evidence>
<keyword evidence="2" id="KW-0813">Transport</keyword>
<name>A0A9W7EMZ7_9STRA</name>
<evidence type="ECO:0000256" key="4">
    <source>
        <dbReference type="ARBA" id="ARBA00022989"/>
    </source>
</evidence>
<keyword evidence="5 6" id="KW-0472">Membrane</keyword>
<dbReference type="InterPro" id="IPR052983">
    <property type="entry name" value="MFS_Riboflavin_Transporter"/>
</dbReference>
<gene>
    <name evidence="7" type="ORF">TL16_g10132</name>
</gene>
<feature type="transmembrane region" description="Helical" evidence="6">
    <location>
        <begin position="62"/>
        <end position="87"/>
    </location>
</feature>
<dbReference type="PANTHER" id="PTHR43385">
    <property type="entry name" value="RIBOFLAVIN TRANSPORTER RIBJ"/>
    <property type="match status" value="1"/>
</dbReference>